<dbReference type="PANTHER" id="PTHR48017">
    <property type="entry name" value="OS05G0424000 PROTEIN-RELATED"/>
    <property type="match status" value="1"/>
</dbReference>
<feature type="transmembrane region" description="Helical" evidence="7">
    <location>
        <begin position="155"/>
        <end position="176"/>
    </location>
</feature>
<evidence type="ECO:0000256" key="2">
    <source>
        <dbReference type="ARBA" id="ARBA00022448"/>
    </source>
</evidence>
<feature type="transmembrane region" description="Helical" evidence="7">
    <location>
        <begin position="129"/>
        <end position="149"/>
    </location>
</feature>
<evidence type="ECO:0000256" key="3">
    <source>
        <dbReference type="ARBA" id="ARBA00022692"/>
    </source>
</evidence>
<evidence type="ECO:0000313" key="9">
    <source>
        <dbReference type="EMBL" id="PKI39619.1"/>
    </source>
</evidence>
<dbReference type="Pfam" id="PF01490">
    <property type="entry name" value="Aa_trans"/>
    <property type="match status" value="1"/>
</dbReference>
<gene>
    <name evidence="9" type="ORF">CRG98_040089</name>
</gene>
<feature type="transmembrane region" description="Helical" evidence="7">
    <location>
        <begin position="60"/>
        <end position="84"/>
    </location>
</feature>
<name>A0A2I0I6I6_PUNGR</name>
<feature type="transmembrane region" description="Helical" evidence="7">
    <location>
        <begin position="33"/>
        <end position="54"/>
    </location>
</feature>
<evidence type="ECO:0000313" key="10">
    <source>
        <dbReference type="Proteomes" id="UP000233551"/>
    </source>
</evidence>
<dbReference type="Proteomes" id="UP000233551">
    <property type="component" value="Unassembled WGS sequence"/>
</dbReference>
<organism evidence="9 10">
    <name type="scientific">Punica granatum</name>
    <name type="common">Pomegranate</name>
    <dbReference type="NCBI Taxonomy" id="22663"/>
    <lineage>
        <taxon>Eukaryota</taxon>
        <taxon>Viridiplantae</taxon>
        <taxon>Streptophyta</taxon>
        <taxon>Embryophyta</taxon>
        <taxon>Tracheophyta</taxon>
        <taxon>Spermatophyta</taxon>
        <taxon>Magnoliopsida</taxon>
        <taxon>eudicotyledons</taxon>
        <taxon>Gunneridae</taxon>
        <taxon>Pentapetalae</taxon>
        <taxon>rosids</taxon>
        <taxon>malvids</taxon>
        <taxon>Myrtales</taxon>
        <taxon>Lythraceae</taxon>
        <taxon>Punica</taxon>
    </lineage>
</organism>
<dbReference type="STRING" id="22663.A0A2I0I6I6"/>
<evidence type="ECO:0000259" key="8">
    <source>
        <dbReference type="Pfam" id="PF01490"/>
    </source>
</evidence>
<comment type="caution">
    <text evidence="9">The sequence shown here is derived from an EMBL/GenBank/DDBJ whole genome shotgun (WGS) entry which is preliminary data.</text>
</comment>
<keyword evidence="10" id="KW-1185">Reference proteome</keyword>
<dbReference type="EMBL" id="PGOL01003807">
    <property type="protein sequence ID" value="PKI39619.1"/>
    <property type="molecule type" value="Genomic_DNA"/>
</dbReference>
<accession>A0A2I0I6I6</accession>
<comment type="subcellular location">
    <subcellularLocation>
        <location evidence="1">Membrane</location>
    </subcellularLocation>
</comment>
<keyword evidence="3 7" id="KW-0812">Transmembrane</keyword>
<keyword evidence="4" id="KW-0029">Amino-acid transport</keyword>
<reference evidence="9 10" key="1">
    <citation type="submission" date="2017-11" db="EMBL/GenBank/DDBJ databases">
        <title>De-novo sequencing of pomegranate (Punica granatum L.) genome.</title>
        <authorList>
            <person name="Akparov Z."/>
            <person name="Amiraslanov A."/>
            <person name="Hajiyeva S."/>
            <person name="Abbasov M."/>
            <person name="Kaur K."/>
            <person name="Hamwieh A."/>
            <person name="Solovyev V."/>
            <person name="Salamov A."/>
            <person name="Braich B."/>
            <person name="Kosarev P."/>
            <person name="Mahmoud A."/>
            <person name="Hajiyev E."/>
            <person name="Babayeva S."/>
            <person name="Izzatullayeva V."/>
            <person name="Mammadov A."/>
            <person name="Mammadov A."/>
            <person name="Sharifova S."/>
            <person name="Ojaghi J."/>
            <person name="Eynullazada K."/>
            <person name="Bayramov B."/>
            <person name="Abdulazimova A."/>
            <person name="Shahmuradov I."/>
        </authorList>
    </citation>
    <scope>NUCLEOTIDE SEQUENCE [LARGE SCALE GENOMIC DNA]</scope>
    <source>
        <strain evidence="10">cv. AG2017</strain>
        <tissue evidence="9">Leaf</tissue>
    </source>
</reference>
<feature type="domain" description="Amino acid transporter transmembrane" evidence="8">
    <location>
        <begin position="31"/>
        <end position="115"/>
    </location>
</feature>
<dbReference type="GO" id="GO:0016020">
    <property type="term" value="C:membrane"/>
    <property type="evidence" value="ECO:0007669"/>
    <property type="project" value="UniProtKB-SubCell"/>
</dbReference>
<evidence type="ECO:0000256" key="5">
    <source>
        <dbReference type="ARBA" id="ARBA00022989"/>
    </source>
</evidence>
<protein>
    <recommendedName>
        <fullName evidence="8">Amino acid transporter transmembrane domain-containing protein</fullName>
    </recommendedName>
</protein>
<dbReference type="AlphaFoldDB" id="A0A2I0I6I6"/>
<keyword evidence="6 7" id="KW-0472">Membrane</keyword>
<keyword evidence="2" id="KW-0813">Transport</keyword>
<proteinExistence type="predicted"/>
<evidence type="ECO:0000256" key="1">
    <source>
        <dbReference type="ARBA" id="ARBA00004370"/>
    </source>
</evidence>
<dbReference type="GO" id="GO:0006865">
    <property type="term" value="P:amino acid transport"/>
    <property type="evidence" value="ECO:0007669"/>
    <property type="project" value="UniProtKB-KW"/>
</dbReference>
<evidence type="ECO:0000256" key="7">
    <source>
        <dbReference type="SAM" id="Phobius"/>
    </source>
</evidence>
<dbReference type="InterPro" id="IPR013057">
    <property type="entry name" value="AA_transpt_TM"/>
</dbReference>
<evidence type="ECO:0000256" key="4">
    <source>
        <dbReference type="ARBA" id="ARBA00022970"/>
    </source>
</evidence>
<sequence>MTIKSGDRGQVYGEEEHNVEVPETAHKISSDSWLQVAFVLCTGINCVFSLGYAGTIMVPLGWIGGVVGLILSAAISTYASALIAKLHVLDGKRHIRYRDLTGHIYGTRVYDTIFMAAYALYRDDPTLKLPYCIAITGFVSALFAIGIPHLSAVRFWLGFSTFFTFVYIVTAFVLALKDGMS</sequence>
<keyword evidence="5 7" id="KW-1133">Transmembrane helix</keyword>
<evidence type="ECO:0000256" key="6">
    <source>
        <dbReference type="ARBA" id="ARBA00023136"/>
    </source>
</evidence>